<dbReference type="RefSeq" id="WP_167130712.1">
    <property type="nucleotide sequence ID" value="NZ_JAANCM010000014.1"/>
</dbReference>
<dbReference type="Proteomes" id="UP001155840">
    <property type="component" value="Unassembled WGS sequence"/>
</dbReference>
<sequence length="102" mass="11096">MPAMGALWRAEIDAVEFHVDGGYRFVVHRNVFRTLRGSAAAPEVCVAFVEANAEAFVVAARARLAEAASASTRAFHLNSRQVRRAMTIASQQGVDITEPVPR</sequence>
<accession>A0AA43ZIB5</accession>
<proteinExistence type="predicted"/>
<gene>
    <name evidence="1" type="ORF">G8E10_22180</name>
</gene>
<organism evidence="1 2">
    <name type="scientific">Ferranicluibacter rubi</name>
    <dbReference type="NCBI Taxonomy" id="2715133"/>
    <lineage>
        <taxon>Bacteria</taxon>
        <taxon>Pseudomonadati</taxon>
        <taxon>Pseudomonadota</taxon>
        <taxon>Alphaproteobacteria</taxon>
        <taxon>Hyphomicrobiales</taxon>
        <taxon>Rhizobiaceae</taxon>
        <taxon>Ferranicluibacter</taxon>
    </lineage>
</organism>
<keyword evidence="2" id="KW-1185">Reference proteome</keyword>
<reference evidence="1" key="1">
    <citation type="submission" date="2020-03" db="EMBL/GenBank/DDBJ databases">
        <title>Ferranicluibacter endophyticum gen. nov., sp. nov., a new genus isolated from Rubus ulmifolius Schott. stem.</title>
        <authorList>
            <person name="Roca-Couso R."/>
            <person name="Flores-Felix J.D."/>
            <person name="Igual J.M."/>
            <person name="Rivas R."/>
        </authorList>
    </citation>
    <scope>NUCLEOTIDE SEQUENCE</scope>
    <source>
        <strain evidence="1">CRRU44</strain>
    </source>
</reference>
<evidence type="ECO:0000313" key="1">
    <source>
        <dbReference type="EMBL" id="NHT78418.1"/>
    </source>
</evidence>
<protein>
    <recommendedName>
        <fullName evidence="3">DUF1488 family protein</fullName>
    </recommendedName>
</protein>
<comment type="caution">
    <text evidence="1">The sequence shown here is derived from an EMBL/GenBank/DDBJ whole genome shotgun (WGS) entry which is preliminary data.</text>
</comment>
<dbReference type="EMBL" id="JAANCM010000014">
    <property type="protein sequence ID" value="NHT78418.1"/>
    <property type="molecule type" value="Genomic_DNA"/>
</dbReference>
<dbReference type="AlphaFoldDB" id="A0AA43ZIB5"/>
<evidence type="ECO:0000313" key="2">
    <source>
        <dbReference type="Proteomes" id="UP001155840"/>
    </source>
</evidence>
<evidence type="ECO:0008006" key="3">
    <source>
        <dbReference type="Google" id="ProtNLM"/>
    </source>
</evidence>
<name>A0AA43ZIB5_9HYPH</name>